<keyword evidence="1" id="KW-0560">Oxidoreductase</keyword>
<evidence type="ECO:0000313" key="3">
    <source>
        <dbReference type="EMBL" id="NYG33508.1"/>
    </source>
</evidence>
<dbReference type="Pfam" id="PF17773">
    <property type="entry name" value="UPF0176_N"/>
    <property type="match status" value="1"/>
</dbReference>
<dbReference type="InterPro" id="IPR001763">
    <property type="entry name" value="Rhodanese-like_dom"/>
</dbReference>
<dbReference type="Gene3D" id="3.40.250.10">
    <property type="entry name" value="Rhodanese-like domain"/>
    <property type="match status" value="1"/>
</dbReference>
<dbReference type="GO" id="GO:0016705">
    <property type="term" value="F:oxidoreductase activity, acting on paired donors, with incorporation or reduction of molecular oxygen"/>
    <property type="evidence" value="ECO:0007669"/>
    <property type="project" value="UniProtKB-UniRule"/>
</dbReference>
<dbReference type="InterPro" id="IPR020936">
    <property type="entry name" value="TrhO"/>
</dbReference>
<proteinExistence type="inferred from homology"/>
<dbReference type="AlphaFoldDB" id="A0A7Y9U5Z7"/>
<evidence type="ECO:0000259" key="2">
    <source>
        <dbReference type="PROSITE" id="PS50206"/>
    </source>
</evidence>
<dbReference type="InterPro" id="IPR036873">
    <property type="entry name" value="Rhodanese-like_dom_sf"/>
</dbReference>
<reference evidence="3 4" key="1">
    <citation type="submission" date="2020-07" db="EMBL/GenBank/DDBJ databases">
        <title>Genomic Encyclopedia of Archaeal and Bacterial Type Strains, Phase II (KMG-II): from individual species to whole genera.</title>
        <authorList>
            <person name="Goeker M."/>
        </authorList>
    </citation>
    <scope>NUCLEOTIDE SEQUENCE [LARGE SCALE GENOMIC DNA]</scope>
    <source>
        <strain evidence="3 4">DSM 21226</strain>
    </source>
</reference>
<evidence type="ECO:0000256" key="1">
    <source>
        <dbReference type="HAMAP-Rule" id="MF_00469"/>
    </source>
</evidence>
<dbReference type="HAMAP" id="MF_00469">
    <property type="entry name" value="TrhO"/>
    <property type="match status" value="1"/>
</dbReference>
<dbReference type="NCBIfam" id="NF003703">
    <property type="entry name" value="PRK05320.1"/>
    <property type="match status" value="1"/>
</dbReference>
<dbReference type="InterPro" id="IPR040503">
    <property type="entry name" value="TRHO_N"/>
</dbReference>
<sequence length="257" mass="28091">MNTSLPILNISTYKFVTLADPEALRAQLQGNAAANHLKGTILLAEEGINLFLAGPAEGVRAFVDYLRADARFADLAPKESWSAATPFLRLKVKVKREIIRMNHPSIRPEAGRAPSVAPAVLARWLAQGQDDEGRPVVTLDTRNAFEIDHGTFAGAIDWRITKFSEFPQAVLDHRDDLTGKTIVSFCTGGIRCEKAAIYLQDIGLDHVYQLEGGILKYFEETDGAPGWQGGCFVFDEREALGAQLTPLRADAATPSAR</sequence>
<evidence type="ECO:0000313" key="4">
    <source>
        <dbReference type="Proteomes" id="UP000518288"/>
    </source>
</evidence>
<accession>A0A7Y9U5Z7</accession>
<dbReference type="Proteomes" id="UP000518288">
    <property type="component" value="Unassembled WGS sequence"/>
</dbReference>
<protein>
    <recommendedName>
        <fullName evidence="1">tRNA uridine(34) hydroxylase</fullName>
        <ecNumber evidence="1">1.14.-.-</ecNumber>
    </recommendedName>
    <alternativeName>
        <fullName evidence="1">tRNA hydroxylation protein O</fullName>
    </alternativeName>
</protein>
<keyword evidence="1" id="KW-0819">tRNA processing</keyword>
<gene>
    <name evidence="1" type="primary">trhO</name>
    <name evidence="3" type="ORF">BDD16_002494</name>
</gene>
<comment type="function">
    <text evidence="1">Catalyzes oxygen-dependent 5-hydroxyuridine (ho5U) modification at position 34 in tRNAs.</text>
</comment>
<dbReference type="GO" id="GO:0006400">
    <property type="term" value="P:tRNA modification"/>
    <property type="evidence" value="ECO:0007669"/>
    <property type="project" value="UniProtKB-UniRule"/>
</dbReference>
<comment type="catalytic activity">
    <reaction evidence="1">
        <text>uridine(34) in tRNA + AH2 + O2 = 5-hydroxyuridine(34) in tRNA + A + H2O</text>
        <dbReference type="Rhea" id="RHEA:64224"/>
        <dbReference type="Rhea" id="RHEA-COMP:11727"/>
        <dbReference type="Rhea" id="RHEA-COMP:13381"/>
        <dbReference type="ChEBI" id="CHEBI:13193"/>
        <dbReference type="ChEBI" id="CHEBI:15377"/>
        <dbReference type="ChEBI" id="CHEBI:15379"/>
        <dbReference type="ChEBI" id="CHEBI:17499"/>
        <dbReference type="ChEBI" id="CHEBI:65315"/>
        <dbReference type="ChEBI" id="CHEBI:136877"/>
    </reaction>
</comment>
<dbReference type="SUPFAM" id="SSF52821">
    <property type="entry name" value="Rhodanese/Cell cycle control phosphatase"/>
    <property type="match status" value="1"/>
</dbReference>
<dbReference type="EC" id="1.14.-.-" evidence="1"/>
<comment type="caution">
    <text evidence="3">The sequence shown here is derived from an EMBL/GenBank/DDBJ whole genome shotgun (WGS) entry which is preliminary data.</text>
</comment>
<organism evidence="3 4">
    <name type="scientific">Sphaerotilus montanus</name>
    <dbReference type="NCBI Taxonomy" id="522889"/>
    <lineage>
        <taxon>Bacteria</taxon>
        <taxon>Pseudomonadati</taxon>
        <taxon>Pseudomonadota</taxon>
        <taxon>Betaproteobacteria</taxon>
        <taxon>Burkholderiales</taxon>
        <taxon>Sphaerotilaceae</taxon>
        <taxon>Sphaerotilus</taxon>
    </lineage>
</organism>
<keyword evidence="4" id="KW-1185">Reference proteome</keyword>
<name>A0A7Y9U5Z7_9BURK</name>
<dbReference type="Gene3D" id="3.30.70.100">
    <property type="match status" value="1"/>
</dbReference>
<dbReference type="Pfam" id="PF00581">
    <property type="entry name" value="Rhodanese"/>
    <property type="match status" value="1"/>
</dbReference>
<comment type="similarity">
    <text evidence="1">Belongs to the TrhO family.</text>
</comment>
<dbReference type="PROSITE" id="PS50206">
    <property type="entry name" value="RHODANESE_3"/>
    <property type="match status" value="1"/>
</dbReference>
<feature type="domain" description="Rhodanese" evidence="2">
    <location>
        <begin position="132"/>
        <end position="222"/>
    </location>
</feature>
<dbReference type="PANTHER" id="PTHR43268:SF3">
    <property type="entry name" value="RHODANESE-LIKE DOMAIN-CONTAINING PROTEIN 7-RELATED"/>
    <property type="match status" value="1"/>
</dbReference>
<dbReference type="PANTHER" id="PTHR43268">
    <property type="entry name" value="THIOSULFATE SULFURTRANSFERASE/RHODANESE-LIKE DOMAIN-CONTAINING PROTEIN 2"/>
    <property type="match status" value="1"/>
</dbReference>
<dbReference type="SMART" id="SM00450">
    <property type="entry name" value="RHOD"/>
    <property type="match status" value="1"/>
</dbReference>
<dbReference type="EMBL" id="JACCFH010000001">
    <property type="protein sequence ID" value="NYG33508.1"/>
    <property type="molecule type" value="Genomic_DNA"/>
</dbReference>